<dbReference type="CDD" id="cd06193">
    <property type="entry name" value="siderophore_interacting"/>
    <property type="match status" value="1"/>
</dbReference>
<evidence type="ECO:0000313" key="2">
    <source>
        <dbReference type="EMBL" id="MBB4136039.1"/>
    </source>
</evidence>
<dbReference type="PROSITE" id="PS51384">
    <property type="entry name" value="FAD_FR"/>
    <property type="match status" value="1"/>
</dbReference>
<dbReference type="PANTHER" id="PTHR30157">
    <property type="entry name" value="FERRIC REDUCTASE, NADPH-DEPENDENT"/>
    <property type="match status" value="1"/>
</dbReference>
<dbReference type="InterPro" id="IPR017938">
    <property type="entry name" value="Riboflavin_synthase-like_b-brl"/>
</dbReference>
<comment type="caution">
    <text evidence="2">The sequence shown here is derived from an EMBL/GenBank/DDBJ whole genome shotgun (WGS) entry which is preliminary data.</text>
</comment>
<sequence>MAKRQNTMTVLRTEDLTGHIRRIWLGGEGFDDFQATEHTDMYVKIQFAVPDRDEPVLRTYTVRTYDQQARELAIDFVVHGDEGVAGPWAARVQPGESVTFLGPGSKYRPDPAAPWHLIVGDEAGLPAVAAAVEALPADAIAKVFIEVAGPEDEIDIAAPAGAEITWVHRGYSSFEAPDEAAGDNAPIIAAVKSAEWLDGEPHVFIHGEAQAVMKNLRPYVRKERGVSAERAGSISGYWRRGRTEDGFRAWKAEQVAINQADEEKWSKV</sequence>
<dbReference type="Gene3D" id="2.40.30.10">
    <property type="entry name" value="Translation factors"/>
    <property type="match status" value="1"/>
</dbReference>
<evidence type="ECO:0000259" key="1">
    <source>
        <dbReference type="PROSITE" id="PS51384"/>
    </source>
</evidence>
<dbReference type="SUPFAM" id="SSF63380">
    <property type="entry name" value="Riboflavin synthase domain-like"/>
    <property type="match status" value="1"/>
</dbReference>
<dbReference type="Proteomes" id="UP000551501">
    <property type="component" value="Unassembled WGS sequence"/>
</dbReference>
<dbReference type="RefSeq" id="WP_183371024.1">
    <property type="nucleotide sequence ID" value="NZ_BAABHL010000040.1"/>
</dbReference>
<dbReference type="Pfam" id="PF04954">
    <property type="entry name" value="SIP"/>
    <property type="match status" value="1"/>
</dbReference>
<proteinExistence type="predicted"/>
<gene>
    <name evidence="2" type="ORF">BKA16_002591</name>
</gene>
<dbReference type="AlphaFoldDB" id="A0A840F3M9"/>
<dbReference type="Gene3D" id="3.40.50.80">
    <property type="entry name" value="Nucleotide-binding domain of ferredoxin-NADP reductase (FNR) module"/>
    <property type="match status" value="1"/>
</dbReference>
<dbReference type="InterPro" id="IPR039261">
    <property type="entry name" value="FNR_nucleotide-bd"/>
</dbReference>
<dbReference type="InterPro" id="IPR007037">
    <property type="entry name" value="SIP_rossman_dom"/>
</dbReference>
<accession>A0A840F3M9</accession>
<organism evidence="2 3">
    <name type="scientific">Gordonia humi</name>
    <dbReference type="NCBI Taxonomy" id="686429"/>
    <lineage>
        <taxon>Bacteria</taxon>
        <taxon>Bacillati</taxon>
        <taxon>Actinomycetota</taxon>
        <taxon>Actinomycetes</taxon>
        <taxon>Mycobacteriales</taxon>
        <taxon>Gordoniaceae</taxon>
        <taxon>Gordonia</taxon>
    </lineage>
</organism>
<dbReference type="InterPro" id="IPR013113">
    <property type="entry name" value="SIP_FAD-bd"/>
</dbReference>
<reference evidence="2 3" key="1">
    <citation type="submission" date="2020-08" db="EMBL/GenBank/DDBJ databases">
        <title>Sequencing the genomes of 1000 actinobacteria strains.</title>
        <authorList>
            <person name="Klenk H.-P."/>
        </authorList>
    </citation>
    <scope>NUCLEOTIDE SEQUENCE [LARGE SCALE GENOMIC DNA]</scope>
    <source>
        <strain evidence="2 3">DSM 45298</strain>
    </source>
</reference>
<dbReference type="InterPro" id="IPR039374">
    <property type="entry name" value="SIP_fam"/>
</dbReference>
<dbReference type="Pfam" id="PF08021">
    <property type="entry name" value="FAD_binding_9"/>
    <property type="match status" value="1"/>
</dbReference>
<dbReference type="EMBL" id="JACIFP010000001">
    <property type="protein sequence ID" value="MBB4136039.1"/>
    <property type="molecule type" value="Genomic_DNA"/>
</dbReference>
<evidence type="ECO:0000313" key="3">
    <source>
        <dbReference type="Proteomes" id="UP000551501"/>
    </source>
</evidence>
<protein>
    <submittedName>
        <fullName evidence="2">NADPH-dependent ferric siderophore reductase</fullName>
    </submittedName>
</protein>
<dbReference type="PANTHER" id="PTHR30157:SF0">
    <property type="entry name" value="NADPH-DEPENDENT FERRIC-CHELATE REDUCTASE"/>
    <property type="match status" value="1"/>
</dbReference>
<dbReference type="GO" id="GO:0016491">
    <property type="term" value="F:oxidoreductase activity"/>
    <property type="evidence" value="ECO:0007669"/>
    <property type="project" value="InterPro"/>
</dbReference>
<keyword evidence="3" id="KW-1185">Reference proteome</keyword>
<dbReference type="InterPro" id="IPR017927">
    <property type="entry name" value="FAD-bd_FR_type"/>
</dbReference>
<name>A0A840F3M9_9ACTN</name>
<feature type="domain" description="FAD-binding FR-type" evidence="1">
    <location>
        <begin position="3"/>
        <end position="110"/>
    </location>
</feature>